<keyword evidence="14" id="KW-1185">Reference proteome</keyword>
<protein>
    <recommendedName>
        <fullName evidence="3">histidine kinase</fullName>
        <ecNumber evidence="3">2.7.13.3</ecNumber>
    </recommendedName>
</protein>
<dbReference type="InterPro" id="IPR006189">
    <property type="entry name" value="CHASE_dom"/>
</dbReference>
<evidence type="ECO:0000256" key="3">
    <source>
        <dbReference type="ARBA" id="ARBA00012438"/>
    </source>
</evidence>
<dbReference type="Pfam" id="PF00512">
    <property type="entry name" value="HisKA"/>
    <property type="match status" value="1"/>
</dbReference>
<evidence type="ECO:0000256" key="1">
    <source>
        <dbReference type="ARBA" id="ARBA00000085"/>
    </source>
</evidence>
<comment type="subcellular location">
    <subcellularLocation>
        <location evidence="2">Membrane</location>
    </subcellularLocation>
</comment>
<dbReference type="SUPFAM" id="SSF55874">
    <property type="entry name" value="ATPase domain of HSP90 chaperone/DNA topoisomerase II/histidine kinase"/>
    <property type="match status" value="1"/>
</dbReference>
<evidence type="ECO:0000256" key="8">
    <source>
        <dbReference type="ARBA" id="ARBA00022989"/>
    </source>
</evidence>
<dbReference type="InterPro" id="IPR003594">
    <property type="entry name" value="HATPase_dom"/>
</dbReference>
<keyword evidence="7" id="KW-0418">Kinase</keyword>
<feature type="domain" description="Histidine kinase" evidence="11">
    <location>
        <begin position="450"/>
        <end position="691"/>
    </location>
</feature>
<organism evidence="13 14">
    <name type="scientific">Sulfitobacter sediminis</name>
    <dbReference type="NCBI Taxonomy" id="3234186"/>
    <lineage>
        <taxon>Bacteria</taxon>
        <taxon>Pseudomonadati</taxon>
        <taxon>Pseudomonadota</taxon>
        <taxon>Alphaproteobacteria</taxon>
        <taxon>Rhodobacterales</taxon>
        <taxon>Roseobacteraceae</taxon>
        <taxon>Sulfitobacter</taxon>
    </lineage>
</organism>
<dbReference type="Gene3D" id="3.30.565.10">
    <property type="entry name" value="Histidine kinase-like ATPase, C-terminal domain"/>
    <property type="match status" value="1"/>
</dbReference>
<evidence type="ECO:0000256" key="5">
    <source>
        <dbReference type="ARBA" id="ARBA00022679"/>
    </source>
</evidence>
<dbReference type="InterPro" id="IPR036890">
    <property type="entry name" value="HATPase_C_sf"/>
</dbReference>
<dbReference type="PANTHER" id="PTHR43047">
    <property type="entry name" value="TWO-COMPONENT HISTIDINE PROTEIN KINASE"/>
    <property type="match status" value="1"/>
</dbReference>
<dbReference type="EC" id="2.7.13.3" evidence="3"/>
<feature type="transmembrane region" description="Helical" evidence="10">
    <location>
        <begin position="28"/>
        <end position="47"/>
    </location>
</feature>
<dbReference type="PRINTS" id="PR00344">
    <property type="entry name" value="BCTRLSENSOR"/>
</dbReference>
<evidence type="ECO:0000256" key="10">
    <source>
        <dbReference type="SAM" id="Phobius"/>
    </source>
</evidence>
<keyword evidence="13" id="KW-0547">Nucleotide-binding</keyword>
<evidence type="ECO:0000313" key="13">
    <source>
        <dbReference type="EMBL" id="MEW9918809.1"/>
    </source>
</evidence>
<comment type="catalytic activity">
    <reaction evidence="1">
        <text>ATP + protein L-histidine = ADP + protein N-phospho-L-histidine.</text>
        <dbReference type="EC" id="2.7.13.3"/>
    </reaction>
</comment>
<dbReference type="PROSITE" id="PS50839">
    <property type="entry name" value="CHASE"/>
    <property type="match status" value="1"/>
</dbReference>
<evidence type="ECO:0000313" key="14">
    <source>
        <dbReference type="Proteomes" id="UP001556098"/>
    </source>
</evidence>
<proteinExistence type="predicted"/>
<dbReference type="InterPro" id="IPR003661">
    <property type="entry name" value="HisK_dim/P_dom"/>
</dbReference>
<evidence type="ECO:0000256" key="9">
    <source>
        <dbReference type="ARBA" id="ARBA00023136"/>
    </source>
</evidence>
<evidence type="ECO:0000256" key="4">
    <source>
        <dbReference type="ARBA" id="ARBA00022553"/>
    </source>
</evidence>
<dbReference type="RefSeq" id="WP_367876508.1">
    <property type="nucleotide sequence ID" value="NZ_JBFNXX010000002.1"/>
</dbReference>
<reference evidence="13 14" key="1">
    <citation type="submission" date="2024-07" db="EMBL/GenBank/DDBJ databases">
        <title>Marimonas sp.nov., isolated from tidal-flat sediment.</title>
        <authorList>
            <person name="Jayan J.N."/>
            <person name="Lee S.S."/>
        </authorList>
    </citation>
    <scope>NUCLEOTIDE SEQUENCE [LARGE SCALE GENOMIC DNA]</scope>
    <source>
        <strain evidence="13 14">MJW-29</strain>
    </source>
</reference>
<dbReference type="SUPFAM" id="SSF47384">
    <property type="entry name" value="Homodimeric domain of signal transducing histidine kinase"/>
    <property type="match status" value="1"/>
</dbReference>
<dbReference type="Gene3D" id="1.10.287.130">
    <property type="match status" value="1"/>
</dbReference>
<comment type="caution">
    <text evidence="13">The sequence shown here is derived from an EMBL/GenBank/DDBJ whole genome shotgun (WGS) entry which is preliminary data.</text>
</comment>
<evidence type="ECO:0000256" key="6">
    <source>
        <dbReference type="ARBA" id="ARBA00022692"/>
    </source>
</evidence>
<keyword evidence="6 10" id="KW-0812">Transmembrane</keyword>
<dbReference type="Pfam" id="PF12860">
    <property type="entry name" value="PAS_7"/>
    <property type="match status" value="1"/>
</dbReference>
<dbReference type="PROSITE" id="PS50109">
    <property type="entry name" value="HIS_KIN"/>
    <property type="match status" value="1"/>
</dbReference>
<evidence type="ECO:0000259" key="12">
    <source>
        <dbReference type="PROSITE" id="PS50839"/>
    </source>
</evidence>
<name>A0ABV3RIR3_9RHOB</name>
<keyword evidence="13" id="KW-0067">ATP-binding</keyword>
<dbReference type="CDD" id="cd00082">
    <property type="entry name" value="HisKA"/>
    <property type="match status" value="1"/>
</dbReference>
<dbReference type="SMART" id="SM00388">
    <property type="entry name" value="HisKA"/>
    <property type="match status" value="1"/>
</dbReference>
<keyword evidence="4" id="KW-0597">Phosphoprotein</keyword>
<dbReference type="Proteomes" id="UP001556098">
    <property type="component" value="Unassembled WGS sequence"/>
</dbReference>
<gene>
    <name evidence="13" type="ORF">AB2B41_04300</name>
</gene>
<accession>A0ABV3RIR3</accession>
<dbReference type="Pfam" id="PF02518">
    <property type="entry name" value="HATPase_c"/>
    <property type="match status" value="1"/>
</dbReference>
<keyword evidence="8 10" id="KW-1133">Transmembrane helix</keyword>
<evidence type="ECO:0000256" key="7">
    <source>
        <dbReference type="ARBA" id="ARBA00022777"/>
    </source>
</evidence>
<sequence>MTRHKKTRTPRNLTTQVSFAPHTQLRRLLGRGLLVGMLAAVMIAISYKIEDLSYQNYVRDLKLDATVNVIEVRERIEKDVFARILDMNALATVIAENPDISRTDFNVKSAEFMLKYPEIKAVAAAPGQVVEMVFPLRGNEELLGTDLRADETHSARLATSLRTGEGMITGPVDLPGGGRGLKMFKPIFSEIDAGRQQLWGVLAITLDYDAFLAKVGIPEFEGRYDLLIREVSPVDPARDEVLFGDPQILDRQPIELAFNFPFGHWEFAATPNGGWPLHRPDYLIGWAQRGFLIALSLITLWYVMSLLDRRRLAEKLLSTGIEALDHGFVMFDKDRRLVAFNNKYKQLAGGSGMVRIGARYEDIVKANLEAGLIPDAVGREKEWYDEWSKRLHIKSADKEQVLADGRLIRAYDRPMEDGSVVGLRIDITDLKKAQIAAEAANKAKTDFMGVLSHELRTPLTVILGHAQLAKNIANMPVYKKLIEEIDESPETRDKIMPKLEAVNGQITKMMEALERSGNHLFTLISEILDFAKIDSGTLSMDMADVRTAGIVDPVVDQMRPMVEQKGLALTVEREDGDLHADTKRIQQVMINLISNASKFTDTGTISVRVTQDDENIFFSVKDTGIGIPEEHLAKVFEAFHQVDSTSGRKYGGTGLGLAISRDIARAHGGDLNVESVPGEGSTFTMTLPRPKATPLSEEEADVVEAMVA</sequence>
<dbReference type="InterPro" id="IPR005467">
    <property type="entry name" value="His_kinase_dom"/>
</dbReference>
<dbReference type="SMART" id="SM00387">
    <property type="entry name" value="HATPase_c"/>
    <property type="match status" value="1"/>
</dbReference>
<keyword evidence="5" id="KW-0808">Transferase</keyword>
<evidence type="ECO:0000256" key="2">
    <source>
        <dbReference type="ARBA" id="ARBA00004370"/>
    </source>
</evidence>
<feature type="domain" description="CHASE" evidence="12">
    <location>
        <begin position="129"/>
        <end position="215"/>
    </location>
</feature>
<dbReference type="InterPro" id="IPR004358">
    <property type="entry name" value="Sig_transdc_His_kin-like_C"/>
</dbReference>
<keyword evidence="9 10" id="KW-0472">Membrane</keyword>
<dbReference type="Gene3D" id="3.30.450.20">
    <property type="entry name" value="PAS domain"/>
    <property type="match status" value="1"/>
</dbReference>
<dbReference type="SMART" id="SM01079">
    <property type="entry name" value="CHASE"/>
    <property type="match status" value="1"/>
</dbReference>
<dbReference type="EMBL" id="JBFNXX010000002">
    <property type="protein sequence ID" value="MEW9918809.1"/>
    <property type="molecule type" value="Genomic_DNA"/>
</dbReference>
<dbReference type="InterPro" id="IPR042240">
    <property type="entry name" value="CHASE_sf"/>
</dbReference>
<dbReference type="CDD" id="cd16922">
    <property type="entry name" value="HATPase_EvgS-ArcB-TorS-like"/>
    <property type="match status" value="1"/>
</dbReference>
<dbReference type="Pfam" id="PF03924">
    <property type="entry name" value="CHASE"/>
    <property type="match status" value="1"/>
</dbReference>
<evidence type="ECO:0000259" key="11">
    <source>
        <dbReference type="PROSITE" id="PS50109"/>
    </source>
</evidence>
<dbReference type="InterPro" id="IPR036097">
    <property type="entry name" value="HisK_dim/P_sf"/>
</dbReference>
<dbReference type="GO" id="GO:0005524">
    <property type="term" value="F:ATP binding"/>
    <property type="evidence" value="ECO:0007669"/>
    <property type="project" value="UniProtKB-KW"/>
</dbReference>
<dbReference type="Gene3D" id="3.30.450.350">
    <property type="entry name" value="CHASE domain"/>
    <property type="match status" value="1"/>
</dbReference>